<reference evidence="2" key="2">
    <citation type="submission" date="2020-08" db="EMBL/GenBank/DDBJ databases">
        <title>Plant Genome Project.</title>
        <authorList>
            <person name="Zhang R.-G."/>
        </authorList>
    </citation>
    <scope>NUCLEOTIDE SEQUENCE</scope>
    <source>
        <strain evidence="2">Huo1</strain>
        <tissue evidence="2">Leaf</tissue>
    </source>
</reference>
<dbReference type="AlphaFoldDB" id="A0A8X8YIG9"/>
<feature type="region of interest" description="Disordered" evidence="1">
    <location>
        <begin position="271"/>
        <end position="322"/>
    </location>
</feature>
<reference evidence="2" key="1">
    <citation type="submission" date="2018-01" db="EMBL/GenBank/DDBJ databases">
        <authorList>
            <person name="Mao J.F."/>
        </authorList>
    </citation>
    <scope>NUCLEOTIDE SEQUENCE</scope>
    <source>
        <strain evidence="2">Huo1</strain>
        <tissue evidence="2">Leaf</tissue>
    </source>
</reference>
<evidence type="ECO:0000256" key="1">
    <source>
        <dbReference type="SAM" id="MobiDB-lite"/>
    </source>
</evidence>
<feature type="compositionally biased region" description="Basic residues" evidence="1">
    <location>
        <begin position="298"/>
        <end position="311"/>
    </location>
</feature>
<feature type="compositionally biased region" description="Low complexity" evidence="1">
    <location>
        <begin position="45"/>
        <end position="57"/>
    </location>
</feature>
<name>A0A8X8YIG9_SALSN</name>
<proteinExistence type="predicted"/>
<feature type="region of interest" description="Disordered" evidence="1">
    <location>
        <begin position="394"/>
        <end position="415"/>
    </location>
</feature>
<organism evidence="2">
    <name type="scientific">Salvia splendens</name>
    <name type="common">Scarlet sage</name>
    <dbReference type="NCBI Taxonomy" id="180675"/>
    <lineage>
        <taxon>Eukaryota</taxon>
        <taxon>Viridiplantae</taxon>
        <taxon>Streptophyta</taxon>
        <taxon>Embryophyta</taxon>
        <taxon>Tracheophyta</taxon>
        <taxon>Spermatophyta</taxon>
        <taxon>Magnoliopsida</taxon>
        <taxon>eudicotyledons</taxon>
        <taxon>Gunneridae</taxon>
        <taxon>Pentapetalae</taxon>
        <taxon>asterids</taxon>
        <taxon>lamiids</taxon>
        <taxon>Lamiales</taxon>
        <taxon>Lamiaceae</taxon>
        <taxon>Nepetoideae</taxon>
        <taxon>Mentheae</taxon>
        <taxon>Salviinae</taxon>
        <taxon>Salvia</taxon>
        <taxon>Salvia subgen. Calosphace</taxon>
        <taxon>core Calosphace</taxon>
    </lineage>
</organism>
<comment type="caution">
    <text evidence="2">The sequence shown here is derived from an EMBL/GenBank/DDBJ whole genome shotgun (WGS) entry which is preliminary data.</text>
</comment>
<evidence type="ECO:0000313" key="3">
    <source>
        <dbReference type="Proteomes" id="UP000298416"/>
    </source>
</evidence>
<sequence>MLKKGYSRCVEDDINKLFEAVNVRTSKSLDLSDSWRNASKRPMRSSGSNSPGNGFSGPVSLKQALRGLCISQAAEMAAMKRLSVTSASPRISEAGKHANLFRSVVSEAGGSGCSPTQIRESNRETFRMTEESISFSSRSLTWSHRSCKSSPVQSSSSPPGYRIKRDMKSMVSISSEPGHRVADCDGYDVEKSIMDGENVKCNASKQPQSLVESKTVSPDQSAHSSSQIPSTSVLEESKLSPVCNEIVQASEVDTQVEIAHTIEEKHNLSSVLPHHNSHDGQKNLASGPCKNSATSVKVGKRAGPRLRRKSKLQTAPLLGAARSNKDARLAKITPHNVRTGTRNKNLIIMKSKKVVASAEGSSKSSGEVNSSLDHGSGQLVCQRCKCALKDTNVGSSGNPPAATTADSFRGGGNHMPLVASKSDSIPSSWENTATQQMVPSHDKGTKIVNCSAGEEHLEFELF</sequence>
<evidence type="ECO:0000313" key="2">
    <source>
        <dbReference type="EMBL" id="KAG6430565.1"/>
    </source>
</evidence>
<dbReference type="Proteomes" id="UP000298416">
    <property type="component" value="Unassembled WGS sequence"/>
</dbReference>
<accession>A0A8X8YIG9</accession>
<dbReference type="EMBL" id="PNBA02000003">
    <property type="protein sequence ID" value="KAG6430565.1"/>
    <property type="molecule type" value="Genomic_DNA"/>
</dbReference>
<keyword evidence="3" id="KW-1185">Reference proteome</keyword>
<feature type="region of interest" description="Disordered" evidence="1">
    <location>
        <begin position="204"/>
        <end position="234"/>
    </location>
</feature>
<gene>
    <name evidence="2" type="ORF">SASPL_108635</name>
</gene>
<feature type="region of interest" description="Disordered" evidence="1">
    <location>
        <begin position="34"/>
        <end position="57"/>
    </location>
</feature>
<protein>
    <submittedName>
        <fullName evidence="2">Uncharacterized protein</fullName>
    </submittedName>
</protein>